<evidence type="ECO:0000313" key="2">
    <source>
        <dbReference type="Proteomes" id="UP000306628"/>
    </source>
</evidence>
<dbReference type="EMBL" id="VCKX01000281">
    <property type="protein sequence ID" value="TMR22122.1"/>
    <property type="molecule type" value="Genomic_DNA"/>
</dbReference>
<dbReference type="AlphaFoldDB" id="A0A5S4FN51"/>
<protein>
    <submittedName>
        <fullName evidence="1">IS256 family transposase</fullName>
    </submittedName>
</protein>
<comment type="caution">
    <text evidence="1">The sequence shown here is derived from an EMBL/GenBank/DDBJ whole genome shotgun (WGS) entry which is preliminary data.</text>
</comment>
<evidence type="ECO:0000313" key="1">
    <source>
        <dbReference type="EMBL" id="TMR22122.1"/>
    </source>
</evidence>
<accession>A0A5S4FN51</accession>
<proteinExistence type="predicted"/>
<feature type="non-terminal residue" evidence="1">
    <location>
        <position position="54"/>
    </location>
</feature>
<dbReference type="Proteomes" id="UP000306628">
    <property type="component" value="Unassembled WGS sequence"/>
</dbReference>
<gene>
    <name evidence="1" type="ORF">ETD85_49825</name>
</gene>
<organism evidence="1 2">
    <name type="scientific">Nonomuraea zeae</name>
    <dbReference type="NCBI Taxonomy" id="1642303"/>
    <lineage>
        <taxon>Bacteria</taxon>
        <taxon>Bacillati</taxon>
        <taxon>Actinomycetota</taxon>
        <taxon>Actinomycetes</taxon>
        <taxon>Streptosporangiales</taxon>
        <taxon>Streptosporangiaceae</taxon>
        <taxon>Nonomuraea</taxon>
    </lineage>
</organism>
<keyword evidence="2" id="KW-1185">Reference proteome</keyword>
<name>A0A5S4FN51_9ACTN</name>
<sequence>MSTVIQASTEIDLEDAAVARKKPENSTDRELVARLVDQARAEGVELVGENGLLG</sequence>
<reference evidence="1 2" key="1">
    <citation type="submission" date="2019-05" db="EMBL/GenBank/DDBJ databases">
        <title>Draft genome sequence of Nonomuraea zeae DSM 100528.</title>
        <authorList>
            <person name="Saricaoglu S."/>
            <person name="Isik K."/>
        </authorList>
    </citation>
    <scope>NUCLEOTIDE SEQUENCE [LARGE SCALE GENOMIC DNA]</scope>
    <source>
        <strain evidence="1 2">DSM 100528</strain>
    </source>
</reference>